<feature type="domain" description="FAD-binding FR-type" evidence="7">
    <location>
        <begin position="135"/>
        <end position="401"/>
    </location>
</feature>
<dbReference type="Gene3D" id="2.40.30.10">
    <property type="entry name" value="Translation factors"/>
    <property type="match status" value="1"/>
</dbReference>
<name>A0A8J4Q7I5_9MYCE</name>
<dbReference type="PANTHER" id="PTHR19384:SF84">
    <property type="entry name" value="METHIONINE SYNTHASE REDUCTASE"/>
    <property type="match status" value="1"/>
</dbReference>
<dbReference type="Gene3D" id="3.40.50.80">
    <property type="entry name" value="Nucleotide-binding domain of ferredoxin-NADP reductase (FNR) module"/>
    <property type="match status" value="1"/>
</dbReference>
<keyword evidence="3" id="KW-0274">FAD</keyword>
<accession>A0A8J4Q7I5</accession>
<dbReference type="InterPro" id="IPR001709">
    <property type="entry name" value="Flavoprot_Pyr_Nucl_cyt_Rdtase"/>
</dbReference>
<dbReference type="InterPro" id="IPR039261">
    <property type="entry name" value="FNR_nucleotide-bd"/>
</dbReference>
<dbReference type="SUPFAM" id="SSF52343">
    <property type="entry name" value="Ferredoxin reductase-like, C-terminal NADP-linked domain"/>
    <property type="match status" value="1"/>
</dbReference>
<feature type="coiled-coil region" evidence="5">
    <location>
        <begin position="45"/>
        <end position="72"/>
    </location>
</feature>
<dbReference type="GO" id="GO:0030586">
    <property type="term" value="F:[methionine synthase] reductase (NADPH) activity"/>
    <property type="evidence" value="ECO:0007669"/>
    <property type="project" value="TreeGrafter"/>
</dbReference>
<comment type="caution">
    <text evidence="8">The sequence shown here is derived from an EMBL/GenBank/DDBJ whole genome shotgun (WGS) entry which is preliminary data.</text>
</comment>
<dbReference type="InterPro" id="IPR003097">
    <property type="entry name" value="CysJ-like_FAD-binding"/>
</dbReference>
<dbReference type="Pfam" id="PF00667">
    <property type="entry name" value="FAD_binding_1"/>
    <property type="match status" value="1"/>
</dbReference>
<dbReference type="PANTHER" id="PTHR19384">
    <property type="entry name" value="NITRIC OXIDE SYNTHASE-RELATED"/>
    <property type="match status" value="1"/>
</dbReference>
<evidence type="ECO:0000256" key="1">
    <source>
        <dbReference type="ARBA" id="ARBA00001974"/>
    </source>
</evidence>
<dbReference type="GO" id="GO:0005829">
    <property type="term" value="C:cytosol"/>
    <property type="evidence" value="ECO:0007669"/>
    <property type="project" value="TreeGrafter"/>
</dbReference>
<evidence type="ECO:0000256" key="5">
    <source>
        <dbReference type="SAM" id="Coils"/>
    </source>
</evidence>
<dbReference type="InterPro" id="IPR023173">
    <property type="entry name" value="NADPH_Cyt_P450_Rdtase_alpha"/>
</dbReference>
<evidence type="ECO:0000256" key="3">
    <source>
        <dbReference type="ARBA" id="ARBA00022827"/>
    </source>
</evidence>
<evidence type="ECO:0000313" key="8">
    <source>
        <dbReference type="EMBL" id="KAF2075896.1"/>
    </source>
</evidence>
<gene>
    <name evidence="8" type="ORF">CYY_002787</name>
</gene>
<evidence type="ECO:0000313" key="9">
    <source>
        <dbReference type="Proteomes" id="UP000695562"/>
    </source>
</evidence>
<keyword evidence="2" id="KW-0285">Flavoprotein</keyword>
<sequence length="569" mass="66116">MDNSSSNSNSSKDELEDIVLEELPPPPAYPADDECCGSGCIRCVYDLYDMQLERYETLCKKIEERNKLLIEKIKNRNNSSANNDNDNDSNNNNNSTSGINSNFDLKIKITYNTDINQSQQQQQHSYLSSKIFKEMGIRFAKINSFQQLTSNESPNTVFHLDIEPTSSDEIRYKPGDYALILSPNDSDLVNKLLKRLDLLKNKDEKVLLTTCSDDDSNNNKLPEYLPIEACSIKDIFTWNLDISFIPPQFFLNIMASYCTDSEEKKKLVYLSSKQGTVLYNETVVQHHINFVNLLIKMKSCKIPLEILLSFIPSHQPRKYSISSSQTMNINNNNNHSHNNNNNIHITFHLLKKDKLKSTTKEKDKYGLCTYWMFDQIEKFKVNQQNTLFHFSIEPTKHFTFPDDLSIPIILISTGTGLAPFRSYLYHRRYLLSKNSNNNNNSKCLLFFGCRNQDWDQLYKQEINEFVQESIITQLFVSYSRDIKNDDKKKYITYYILENGDEIFTMLQHSNAILYLCGSLEKIGKSIDDCLLQIIIQYHKSNGNKTIPKQQAQLILDQWKLDKKIRKDIY</sequence>
<dbReference type="GO" id="GO:0050660">
    <property type="term" value="F:flavin adenine dinucleotide binding"/>
    <property type="evidence" value="ECO:0007669"/>
    <property type="project" value="TreeGrafter"/>
</dbReference>
<dbReference type="EMBL" id="AJWJ01000081">
    <property type="protein sequence ID" value="KAF2075896.1"/>
    <property type="molecule type" value="Genomic_DNA"/>
</dbReference>
<dbReference type="AlphaFoldDB" id="A0A8J4Q7I5"/>
<comment type="cofactor">
    <cofactor evidence="1">
        <name>FAD</name>
        <dbReference type="ChEBI" id="CHEBI:57692"/>
    </cofactor>
</comment>
<dbReference type="InterPro" id="IPR017927">
    <property type="entry name" value="FAD-bd_FR_type"/>
</dbReference>
<protein>
    <recommendedName>
        <fullName evidence="7">FAD-binding FR-type domain-containing protein</fullName>
    </recommendedName>
</protein>
<dbReference type="FunFam" id="1.20.990.10:FF:000007">
    <property type="entry name" value="Methionine synthase reductase"/>
    <property type="match status" value="1"/>
</dbReference>
<dbReference type="OrthoDB" id="1856718at2759"/>
<dbReference type="GO" id="GO:0050667">
    <property type="term" value="P:homocysteine metabolic process"/>
    <property type="evidence" value="ECO:0007669"/>
    <property type="project" value="TreeGrafter"/>
</dbReference>
<keyword evidence="5" id="KW-0175">Coiled coil</keyword>
<dbReference type="PRINTS" id="PR00371">
    <property type="entry name" value="FPNCR"/>
</dbReference>
<dbReference type="Pfam" id="PF09791">
    <property type="entry name" value="Oxidored-like"/>
    <property type="match status" value="1"/>
</dbReference>
<organism evidence="8 9">
    <name type="scientific">Polysphondylium violaceum</name>
    <dbReference type="NCBI Taxonomy" id="133409"/>
    <lineage>
        <taxon>Eukaryota</taxon>
        <taxon>Amoebozoa</taxon>
        <taxon>Evosea</taxon>
        <taxon>Eumycetozoa</taxon>
        <taxon>Dictyostelia</taxon>
        <taxon>Dictyosteliales</taxon>
        <taxon>Dictyosteliaceae</taxon>
        <taxon>Polysphondylium</taxon>
    </lineage>
</organism>
<evidence type="ECO:0000256" key="4">
    <source>
        <dbReference type="ARBA" id="ARBA00023002"/>
    </source>
</evidence>
<dbReference type="Proteomes" id="UP000695562">
    <property type="component" value="Unassembled WGS sequence"/>
</dbReference>
<dbReference type="GO" id="GO:0010181">
    <property type="term" value="F:FMN binding"/>
    <property type="evidence" value="ECO:0007669"/>
    <property type="project" value="TreeGrafter"/>
</dbReference>
<dbReference type="SUPFAM" id="SSF63380">
    <property type="entry name" value="Riboflavin synthase domain-like"/>
    <property type="match status" value="1"/>
</dbReference>
<evidence type="ECO:0000256" key="2">
    <source>
        <dbReference type="ARBA" id="ARBA00022630"/>
    </source>
</evidence>
<evidence type="ECO:0000256" key="6">
    <source>
        <dbReference type="SAM" id="MobiDB-lite"/>
    </source>
</evidence>
<dbReference type="GO" id="GO:0009086">
    <property type="term" value="P:methionine biosynthetic process"/>
    <property type="evidence" value="ECO:0007669"/>
    <property type="project" value="TreeGrafter"/>
</dbReference>
<keyword evidence="4" id="KW-0560">Oxidoreductase</keyword>
<dbReference type="InterPro" id="IPR001433">
    <property type="entry name" value="OxRdtase_FAD/NAD-bd"/>
</dbReference>
<reference evidence="8" key="1">
    <citation type="submission" date="2020-01" db="EMBL/GenBank/DDBJ databases">
        <title>Development of genomics and gene disruption for Polysphondylium violaceum indicates a role for the polyketide synthase stlB in stalk morphogenesis.</title>
        <authorList>
            <person name="Narita B."/>
            <person name="Kawabe Y."/>
            <person name="Kin K."/>
            <person name="Saito T."/>
            <person name="Gibbs R."/>
            <person name="Kuspa A."/>
            <person name="Muzny D."/>
            <person name="Queller D."/>
            <person name="Richards S."/>
            <person name="Strassman J."/>
            <person name="Sucgang R."/>
            <person name="Worley K."/>
            <person name="Schaap P."/>
        </authorList>
    </citation>
    <scope>NUCLEOTIDE SEQUENCE</scope>
    <source>
        <strain evidence="8">QSvi11</strain>
    </source>
</reference>
<feature type="region of interest" description="Disordered" evidence="6">
    <location>
        <begin position="77"/>
        <end position="99"/>
    </location>
</feature>
<evidence type="ECO:0000259" key="7">
    <source>
        <dbReference type="PROSITE" id="PS51384"/>
    </source>
</evidence>
<keyword evidence="9" id="KW-1185">Reference proteome</keyword>
<dbReference type="InterPro" id="IPR017938">
    <property type="entry name" value="Riboflavin_synthase-like_b-brl"/>
</dbReference>
<dbReference type="Pfam" id="PF00175">
    <property type="entry name" value="NAD_binding_1"/>
    <property type="match status" value="1"/>
</dbReference>
<proteinExistence type="predicted"/>
<dbReference type="InterPro" id="IPR019180">
    <property type="entry name" value="Oxidoreductase-like_N"/>
</dbReference>
<dbReference type="Gene3D" id="1.20.990.10">
    <property type="entry name" value="NADPH-cytochrome p450 Reductase, Chain A, domain 3"/>
    <property type="match status" value="1"/>
</dbReference>
<dbReference type="PROSITE" id="PS51384">
    <property type="entry name" value="FAD_FR"/>
    <property type="match status" value="1"/>
</dbReference>